<accession>A0A174ZV29</accession>
<evidence type="ECO:0000313" key="2">
    <source>
        <dbReference type="EMBL" id="CUQ87916.1"/>
    </source>
</evidence>
<sequence>MKLKKRIFSFLAVLAVSGLAILMCTACMSAEEKEKAKEDVREAKPIAEKYLEDNFGGGQVVSIEFMQAKKDPGPVPDFNRYASGFCKADVRLENGTEFQLIVDTDNKICYDNLNADKVINEAVQTIVSLTDGTKPDDIEVNVAVRGLLGAVGSGYEGFLSRDTDTAEKLLNGDYYFNVVLKYGSSVNGVDVSRLEKTPYKASITVRLIQFSKFAESGTKTDILGSSDCNLTLGDSLTYLYLRENLFLDNFRMSDDENFTRFQKGNMVTYLQNKVDDLILAWDSSVADLSVSSVPAEKRISTEYYSGQKFTALCDTAAKIDYVIKTESRYSKVYAFTTDDFGDTLYLVGEGNGEEKDVADCMMLISGTDYHSADFNIKGAGSITVGLYKR</sequence>
<gene>
    <name evidence="2" type="ORF">ERS852540_01618</name>
</gene>
<proteinExistence type="predicted"/>
<dbReference type="EMBL" id="CZBY01000012">
    <property type="protein sequence ID" value="CUQ87916.1"/>
    <property type="molecule type" value="Genomic_DNA"/>
</dbReference>
<organism evidence="2 3">
    <name type="scientific">[Eubacterium] siraeum</name>
    <dbReference type="NCBI Taxonomy" id="39492"/>
    <lineage>
        <taxon>Bacteria</taxon>
        <taxon>Bacillati</taxon>
        <taxon>Bacillota</taxon>
        <taxon>Clostridia</taxon>
        <taxon>Eubacteriales</taxon>
        <taxon>Oscillospiraceae</taxon>
        <taxon>Oscillospiraceae incertae sedis</taxon>
    </lineage>
</organism>
<feature type="chain" id="PRO_5008039083" description="Lipoprotein" evidence="1">
    <location>
        <begin position="30"/>
        <end position="389"/>
    </location>
</feature>
<name>A0A174ZV29_9FIRM</name>
<protein>
    <recommendedName>
        <fullName evidence="4">Lipoprotein</fullName>
    </recommendedName>
</protein>
<feature type="signal peptide" evidence="1">
    <location>
        <begin position="1"/>
        <end position="29"/>
    </location>
</feature>
<keyword evidence="1" id="KW-0732">Signal</keyword>
<dbReference type="AlphaFoldDB" id="A0A174ZV29"/>
<evidence type="ECO:0008006" key="4">
    <source>
        <dbReference type="Google" id="ProtNLM"/>
    </source>
</evidence>
<dbReference type="STRING" id="39492.ERS852540_01618"/>
<evidence type="ECO:0000256" key="1">
    <source>
        <dbReference type="SAM" id="SignalP"/>
    </source>
</evidence>
<reference evidence="2 3" key="1">
    <citation type="submission" date="2015-09" db="EMBL/GenBank/DDBJ databases">
        <authorList>
            <consortium name="Pathogen Informatics"/>
        </authorList>
    </citation>
    <scope>NUCLEOTIDE SEQUENCE [LARGE SCALE GENOMIC DNA]</scope>
    <source>
        <strain evidence="2 3">2789STDY5834928</strain>
    </source>
</reference>
<evidence type="ECO:0000313" key="3">
    <source>
        <dbReference type="Proteomes" id="UP000095662"/>
    </source>
</evidence>
<dbReference type="Proteomes" id="UP000095662">
    <property type="component" value="Unassembled WGS sequence"/>
</dbReference>